<evidence type="ECO:0000256" key="1">
    <source>
        <dbReference type="SAM" id="MobiDB-lite"/>
    </source>
</evidence>
<evidence type="ECO:0000313" key="4">
    <source>
        <dbReference type="EMBL" id="MDP9839949.1"/>
    </source>
</evidence>
<accession>A0ABT9Q1S7</accession>
<feature type="signal peptide" evidence="2">
    <location>
        <begin position="1"/>
        <end position="17"/>
    </location>
</feature>
<keyword evidence="2" id="KW-0732">Signal</keyword>
<dbReference type="InterPro" id="IPR009683">
    <property type="entry name" value="Extensin-like_C"/>
</dbReference>
<protein>
    <recommendedName>
        <fullName evidence="3">Extensin-like C-terminal domain-containing protein</fullName>
    </recommendedName>
</protein>
<feature type="domain" description="Extensin-like C-terminal" evidence="3">
    <location>
        <begin position="222"/>
        <end position="400"/>
    </location>
</feature>
<evidence type="ECO:0000259" key="3">
    <source>
        <dbReference type="Pfam" id="PF06904"/>
    </source>
</evidence>
<comment type="caution">
    <text evidence="4">The sequence shown here is derived from an EMBL/GenBank/DDBJ whole genome shotgun (WGS) entry which is preliminary data.</text>
</comment>
<feature type="region of interest" description="Disordered" evidence="1">
    <location>
        <begin position="45"/>
        <end position="217"/>
    </location>
</feature>
<proteinExistence type="predicted"/>
<keyword evidence="5" id="KW-1185">Reference proteome</keyword>
<dbReference type="RefSeq" id="WP_306839093.1">
    <property type="nucleotide sequence ID" value="NZ_JAUSRF010000021.1"/>
</dbReference>
<sequence length="400" mass="42894">MKQILCVFACLPLAFGAAMPPHLPAPAMERTDVVPVNALDRFMKDIGVRKQSSRSKPSERRRARPAKTRNATPSVPALATVPVPLPKPGTKPEESASPAIEAEDTKPVTAETPATQPTPPELADKTPLPAENPAATSPEQTQAVDVPKPLPKPETPKEKLAKPETADKPAEEKPSAKDDEPKTAEPDKADQPKTDAEKKEEDKAKTPPPPPLEKEDPEELKACLADLTALGTKFETIPAITGEEPGCGIEQPIAVKEILPGVDTGGAQMRCETAHALATWMKDNVQPAMNVAMPGRKVTGIVPGSTYACRLRNSASTGKVSEHARGNAIDVAAFKLDNGETLEMKPRQEDSTLEGAFQRTATASACLYFSTVLSPGSDATHQDHLHLDVLDRKNGYRYCR</sequence>
<organism evidence="4 5">
    <name type="scientific">Neorhizobium huautlense</name>
    <dbReference type="NCBI Taxonomy" id="67774"/>
    <lineage>
        <taxon>Bacteria</taxon>
        <taxon>Pseudomonadati</taxon>
        <taxon>Pseudomonadota</taxon>
        <taxon>Alphaproteobacteria</taxon>
        <taxon>Hyphomicrobiales</taxon>
        <taxon>Rhizobiaceae</taxon>
        <taxon>Rhizobium/Agrobacterium group</taxon>
        <taxon>Neorhizobium</taxon>
    </lineage>
</organism>
<reference evidence="4 5" key="1">
    <citation type="submission" date="2023-07" db="EMBL/GenBank/DDBJ databases">
        <title>Sorghum-associated microbial communities from plants grown in Nebraska, USA.</title>
        <authorList>
            <person name="Schachtman D."/>
        </authorList>
    </citation>
    <scope>NUCLEOTIDE SEQUENCE [LARGE SCALE GENOMIC DNA]</scope>
    <source>
        <strain evidence="4 5">DS1307</strain>
    </source>
</reference>
<name>A0ABT9Q1S7_9HYPH</name>
<feature type="compositionally biased region" description="Basic and acidic residues" evidence="1">
    <location>
        <begin position="154"/>
        <end position="205"/>
    </location>
</feature>
<evidence type="ECO:0000256" key="2">
    <source>
        <dbReference type="SAM" id="SignalP"/>
    </source>
</evidence>
<dbReference type="Pfam" id="PF06904">
    <property type="entry name" value="Extensin-like_C"/>
    <property type="match status" value="1"/>
</dbReference>
<dbReference type="EMBL" id="JAUSRF010000021">
    <property type="protein sequence ID" value="MDP9839949.1"/>
    <property type="molecule type" value="Genomic_DNA"/>
</dbReference>
<dbReference type="Proteomes" id="UP001241472">
    <property type="component" value="Unassembled WGS sequence"/>
</dbReference>
<feature type="chain" id="PRO_5045055542" description="Extensin-like C-terminal domain-containing protein" evidence="2">
    <location>
        <begin position="18"/>
        <end position="400"/>
    </location>
</feature>
<feature type="compositionally biased region" description="Low complexity" evidence="1">
    <location>
        <begin position="71"/>
        <end position="82"/>
    </location>
</feature>
<gene>
    <name evidence="4" type="ORF">J2T09_004729</name>
</gene>
<evidence type="ECO:0000313" key="5">
    <source>
        <dbReference type="Proteomes" id="UP001241472"/>
    </source>
</evidence>
<feature type="compositionally biased region" description="Polar residues" evidence="1">
    <location>
        <begin position="134"/>
        <end position="143"/>
    </location>
</feature>